<accession>A0A084IRC3</accession>
<keyword evidence="4" id="KW-1185">Reference proteome</keyword>
<evidence type="ECO:0000313" key="3">
    <source>
        <dbReference type="EMBL" id="KEZ79257.1"/>
    </source>
</evidence>
<keyword evidence="2" id="KW-1133">Transmembrane helix</keyword>
<dbReference type="InterPro" id="IPR007813">
    <property type="entry name" value="PilN"/>
</dbReference>
<organism evidence="3 4">
    <name type="scientific">Salinisphaera hydrothermalis (strain C41B8)</name>
    <dbReference type="NCBI Taxonomy" id="1304275"/>
    <lineage>
        <taxon>Bacteria</taxon>
        <taxon>Pseudomonadati</taxon>
        <taxon>Pseudomonadota</taxon>
        <taxon>Gammaproteobacteria</taxon>
        <taxon>Salinisphaerales</taxon>
        <taxon>Salinisphaeraceae</taxon>
        <taxon>Salinisphaera</taxon>
    </lineage>
</organism>
<dbReference type="PATRIC" id="fig|1304275.5.peg.173"/>
<dbReference type="eggNOG" id="COG3166">
    <property type="taxonomic scope" value="Bacteria"/>
</dbReference>
<feature type="transmembrane region" description="Helical" evidence="2">
    <location>
        <begin position="28"/>
        <end position="51"/>
    </location>
</feature>
<dbReference type="OrthoDB" id="5296173at2"/>
<proteinExistence type="predicted"/>
<gene>
    <name evidence="3" type="ORF">C41B8_00870</name>
</gene>
<evidence type="ECO:0000256" key="2">
    <source>
        <dbReference type="SAM" id="Phobius"/>
    </source>
</evidence>
<dbReference type="EMBL" id="APNK01000001">
    <property type="protein sequence ID" value="KEZ79257.1"/>
    <property type="molecule type" value="Genomic_DNA"/>
</dbReference>
<feature type="region of interest" description="Disordered" evidence="1">
    <location>
        <begin position="176"/>
        <end position="206"/>
    </location>
</feature>
<protein>
    <submittedName>
        <fullName evidence="3">Fimbrial assembly family protein</fullName>
    </submittedName>
</protein>
<comment type="caution">
    <text evidence="3">The sequence shown here is derived from an EMBL/GenBank/DDBJ whole genome shotgun (WGS) entry which is preliminary data.</text>
</comment>
<reference evidence="3 4" key="1">
    <citation type="submission" date="2013-03" db="EMBL/GenBank/DDBJ databases">
        <title>Salinisphaera hydrothermalis C41B8 Genome Sequencing.</title>
        <authorList>
            <person name="Li C."/>
            <person name="Lai Q."/>
            <person name="Shao Z."/>
        </authorList>
    </citation>
    <scope>NUCLEOTIDE SEQUENCE [LARGE SCALE GENOMIC DNA]</scope>
    <source>
        <strain evidence="3 4">C41B8</strain>
    </source>
</reference>
<name>A0A084IRC3_SALHC</name>
<dbReference type="GO" id="GO:0043683">
    <property type="term" value="P:type IV pilus assembly"/>
    <property type="evidence" value="ECO:0007669"/>
    <property type="project" value="TreeGrafter"/>
</dbReference>
<keyword evidence="2" id="KW-0472">Membrane</keyword>
<keyword evidence="2" id="KW-0812">Transmembrane</keyword>
<dbReference type="PANTHER" id="PTHR40278">
    <property type="entry name" value="DNA UTILIZATION PROTEIN HOFN"/>
    <property type="match status" value="1"/>
</dbReference>
<dbReference type="GO" id="GO:0043107">
    <property type="term" value="P:type IV pilus-dependent motility"/>
    <property type="evidence" value="ECO:0007669"/>
    <property type="project" value="TreeGrafter"/>
</dbReference>
<dbReference type="Proteomes" id="UP000028302">
    <property type="component" value="Unassembled WGS sequence"/>
</dbReference>
<evidence type="ECO:0000313" key="4">
    <source>
        <dbReference type="Proteomes" id="UP000028302"/>
    </source>
</evidence>
<dbReference type="InterPro" id="IPR052534">
    <property type="entry name" value="Extracell_DNA_Util/SecSys_Comp"/>
</dbReference>
<dbReference type="AlphaFoldDB" id="A0A084IRC3"/>
<dbReference type="RefSeq" id="WP_037332823.1">
    <property type="nucleotide sequence ID" value="NZ_APNK01000001.1"/>
</dbReference>
<sequence length="206" mass="22879">MSAPQSLAVRINLLDWRAEQREYKRKRFIGQLVGAAVATVVVVGVLPVIYYDHLISAQQARNNYLQQQIATADKQLGEIRELKKTRENLVNRMQVIGALQKSRSAIVHYFDQLTATIPDGVYLTALDESGDTTTLNGVAESNARVSQYMTNLDNSAWFTNPRLIVIKRDDSNGQRRADFTLKVDSTSPEQTKRAAPGDAADKGQAS</sequence>
<dbReference type="PANTHER" id="PTHR40278:SF2">
    <property type="entry name" value="TYPE IV PILUS INNER MEMBRANE COMPONENT PILN"/>
    <property type="match status" value="1"/>
</dbReference>
<dbReference type="Pfam" id="PF05137">
    <property type="entry name" value="PilN"/>
    <property type="match status" value="1"/>
</dbReference>
<dbReference type="STRING" id="1304275.C41B8_00870"/>
<evidence type="ECO:0000256" key="1">
    <source>
        <dbReference type="SAM" id="MobiDB-lite"/>
    </source>
</evidence>